<feature type="compositionally biased region" description="Low complexity" evidence="1">
    <location>
        <begin position="30"/>
        <end position="62"/>
    </location>
</feature>
<dbReference type="SUPFAM" id="SSF75217">
    <property type="entry name" value="alpha/beta knot"/>
    <property type="match status" value="1"/>
</dbReference>
<dbReference type="SUPFAM" id="SSF82199">
    <property type="entry name" value="SET domain"/>
    <property type="match status" value="1"/>
</dbReference>
<feature type="region of interest" description="Disordered" evidence="1">
    <location>
        <begin position="890"/>
        <end position="971"/>
    </location>
</feature>
<keyword evidence="3" id="KW-1185">Reference proteome</keyword>
<dbReference type="Proteomes" id="UP000236333">
    <property type="component" value="Unassembled WGS sequence"/>
</dbReference>
<comment type="caution">
    <text evidence="2">The sequence shown here is derived from an EMBL/GenBank/DDBJ whole genome shotgun (WGS) entry which is preliminary data.</text>
</comment>
<dbReference type="Gene3D" id="2.170.270.10">
    <property type="entry name" value="SET domain"/>
    <property type="match status" value="1"/>
</dbReference>
<dbReference type="EMBL" id="PGGS01000436">
    <property type="protein sequence ID" value="PNH03991.1"/>
    <property type="molecule type" value="Genomic_DNA"/>
</dbReference>
<feature type="region of interest" description="Disordered" evidence="1">
    <location>
        <begin position="843"/>
        <end position="873"/>
    </location>
</feature>
<reference evidence="2 3" key="1">
    <citation type="journal article" date="2017" name="Mol. Biol. Evol.">
        <title>The 4-celled Tetrabaena socialis nuclear genome reveals the essential components for genetic control of cell number at the origin of multicellularity in the volvocine lineage.</title>
        <authorList>
            <person name="Featherston J."/>
            <person name="Arakaki Y."/>
            <person name="Hanschen E.R."/>
            <person name="Ferris P.J."/>
            <person name="Michod R.E."/>
            <person name="Olson B.J.S.C."/>
            <person name="Nozaki H."/>
            <person name="Durand P.M."/>
        </authorList>
    </citation>
    <scope>NUCLEOTIDE SEQUENCE [LARGE SCALE GENOMIC DNA]</scope>
    <source>
        <strain evidence="2 3">NIES-571</strain>
    </source>
</reference>
<evidence type="ECO:0000313" key="2">
    <source>
        <dbReference type="EMBL" id="PNH03991.1"/>
    </source>
</evidence>
<feature type="compositionally biased region" description="Low complexity" evidence="1">
    <location>
        <begin position="905"/>
        <end position="953"/>
    </location>
</feature>
<dbReference type="PANTHER" id="PTHR35532:SF5">
    <property type="entry name" value="CARBOHYDRATE-BINDING DOMAIN-CONTAINING PROTEIN"/>
    <property type="match status" value="1"/>
</dbReference>
<dbReference type="OrthoDB" id="547750at2759"/>
<name>A0A2J7ZUP5_9CHLO</name>
<dbReference type="AlphaFoldDB" id="A0A2J7ZUP5"/>
<dbReference type="InterPro" id="IPR046341">
    <property type="entry name" value="SET_dom_sf"/>
</dbReference>
<sequence length="1144" mass="118888">MPVLQSRGRHRGSEADQQRLRGTPAACCDGSTQSAASASSRSRSGAVASATSKSSISAATASPLPAWRGSAHSQLQRQHLSKEVLQPGVVLVQQQAGLAQQRPQQQAQHRRQVAGGARPGGQHPAQQLRRLRRLQRGQAAQQRGRAGLDIAWAEEVAWAGSCASAPPASSLPHPSSASPGTGGATAAGLRSAGATEVGLLRDQPLQHLRRRSSSIQEVHLCLETLRPAVILVEPQMGANIGAAARALKNFGLIDLRLVAPRDGWPNPDADATASHAADLAAATVLASWTRIRFYFLVRLVGEGSARLTPETLAIDDDATREERLAYTFLYNNMPEADKADKQLGFASFIAPQTRMALQARADNDWATDGVPWNIFLNYVLPYANLDEPREDWRSLFYSKFAPLVADTTGPLEAAMELNDRRVHGLPHNAARPPPLGLRFPPLEFTPWSAHGKQQYRAIGNNNVPIDAAVAERVAAKGWAPPSGRRAAATTTGYRFCEDEASSQGGQGVFVAVRPIQPGEMITTCYLGWDEQTLMSTRMRRQLLARTKLFHCSCARCSSGLDLYRSLPCPGCAGATVEAEAAAAEAVEAAKGAAAAAAEATEAREGDAAGMPAVPGAPLPQPQRPVSRWTLPLAAEAELRPRAVPMRKSLVAAPPVPMPEALLASQCGRSYGEEEVRAQLRRRAAAAGLPALAAGDPEAVLEEEVTAVGEQLDWCDIAVSLGAVRRLGAACLKVLGPRHWTTNRCRYTVLGLSTAALAAMCGGDGASSVAAAAASTAVGAGSAAAAASTADPTHTVAAAVLHPPAGNGRGPGTAGGGRLHTGGGAADGFGCGAGGGCDGIDTDGGDGGGGVDSGGGDGGVAGSGGGVDPHVNPHLGREQLLQHTLHHHSLHLQAQQEHHQHHHQRQQLQEQQAWQEHGQQQQEQQQQQAQQMQSLQPAQQQGHHQQQQQELHQVLPPPSPPPANGAAAASAVAPANGPLGPSVDCGGCGDIAATASPAAAPACETGGSVSGGFGARGGVASGGGAFSLSSTVWSVVEADALVLCICEELQALWQWQQHHTPDDPAVVLKAVARPAATALMDAVKDEVCSGGRVASLALAVAEATGARLVAAYAAAPYFDVSGEECAEAVSVVELCPLIRRALDIE</sequence>
<feature type="compositionally biased region" description="Gly residues" evidence="1">
    <location>
        <begin position="844"/>
        <end position="866"/>
    </location>
</feature>
<feature type="compositionally biased region" description="Low complexity" evidence="1">
    <location>
        <begin position="163"/>
        <end position="179"/>
    </location>
</feature>
<gene>
    <name evidence="2" type="ORF">TSOC_009903</name>
</gene>
<dbReference type="PANTHER" id="PTHR35532">
    <property type="entry name" value="SIMILAR TO POLYHYDROXYALKANOATE DEPOLYMERASE"/>
    <property type="match status" value="1"/>
</dbReference>
<organism evidence="2 3">
    <name type="scientific">Tetrabaena socialis</name>
    <dbReference type="NCBI Taxonomy" id="47790"/>
    <lineage>
        <taxon>Eukaryota</taxon>
        <taxon>Viridiplantae</taxon>
        <taxon>Chlorophyta</taxon>
        <taxon>core chlorophytes</taxon>
        <taxon>Chlorophyceae</taxon>
        <taxon>CS clade</taxon>
        <taxon>Chlamydomonadales</taxon>
        <taxon>Tetrabaenaceae</taxon>
        <taxon>Tetrabaena</taxon>
    </lineage>
</organism>
<proteinExistence type="predicted"/>
<feature type="region of interest" description="Disordered" evidence="1">
    <location>
        <begin position="96"/>
        <end position="128"/>
    </location>
</feature>
<feature type="compositionally biased region" description="Gly residues" evidence="1">
    <location>
        <begin position="806"/>
        <end position="820"/>
    </location>
</feature>
<feature type="compositionally biased region" description="Low complexity" evidence="1">
    <location>
        <begin position="96"/>
        <end position="107"/>
    </location>
</feature>
<feature type="region of interest" description="Disordered" evidence="1">
    <location>
        <begin position="1"/>
        <end position="79"/>
    </location>
</feature>
<protein>
    <submittedName>
        <fullName evidence="2">Uncharacterized protein</fullName>
    </submittedName>
</protein>
<feature type="region of interest" description="Disordered" evidence="1">
    <location>
        <begin position="163"/>
        <end position="189"/>
    </location>
</feature>
<evidence type="ECO:0000256" key="1">
    <source>
        <dbReference type="SAM" id="MobiDB-lite"/>
    </source>
</evidence>
<dbReference type="InterPro" id="IPR029028">
    <property type="entry name" value="Alpha/beta_knot_MTases"/>
</dbReference>
<feature type="region of interest" description="Disordered" evidence="1">
    <location>
        <begin position="800"/>
        <end position="820"/>
    </location>
</feature>
<accession>A0A2J7ZUP5</accession>
<dbReference type="Gene3D" id="3.40.1280.10">
    <property type="match status" value="1"/>
</dbReference>
<dbReference type="InterPro" id="IPR029026">
    <property type="entry name" value="tRNA_m1G_MTases_N"/>
</dbReference>
<evidence type="ECO:0000313" key="3">
    <source>
        <dbReference type="Proteomes" id="UP000236333"/>
    </source>
</evidence>